<reference evidence="3" key="1">
    <citation type="submission" date="2022-08" db="EMBL/GenBank/DDBJ databases">
        <title>Novel sulphate-reducing endosymbionts in the free-living metamonad Anaeramoeba.</title>
        <authorList>
            <person name="Jerlstrom-Hultqvist J."/>
            <person name="Cepicka I."/>
            <person name="Gallot-Lavallee L."/>
            <person name="Salas-Leiva D."/>
            <person name="Curtis B.A."/>
            <person name="Zahonova K."/>
            <person name="Pipaliya S."/>
            <person name="Dacks J."/>
            <person name="Roger A.J."/>
        </authorList>
    </citation>
    <scope>NUCLEOTIDE SEQUENCE</scope>
    <source>
        <strain evidence="3">Busselton2</strain>
    </source>
</reference>
<proteinExistence type="predicted"/>
<keyword evidence="1" id="KW-0175">Coiled coil</keyword>
<comment type="caution">
    <text evidence="3">The sequence shown here is derived from an EMBL/GenBank/DDBJ whole genome shotgun (WGS) entry which is preliminary data.</text>
</comment>
<accession>A0AAV7ZEL5</accession>
<name>A0AAV7ZEL5_9EUKA</name>
<evidence type="ECO:0000313" key="4">
    <source>
        <dbReference type="Proteomes" id="UP001146793"/>
    </source>
</evidence>
<sequence>MSKQNESKIDFETLQRHFVKVSKKLEQTEKELKQRNSQLGKAIKALKNQTQKAKELQTRLQRQKGEIVQFNEKEFELNESIVVEQDRNKILEEQNTKLIKHLQGLKKQKKDLENKLESAVRVSLEKIKKLEKEKTELARLVKKINNNNENKSNGNTKKLEEKNEENLLLFSKVKQLKMRIEKLKESDQQKTSLIDEFQTKIKKLVSNHKESQQKLKNDFEFLKRSFRSLEIEKKSLQIKNEELNDAHEDFRLEKENLANKYNEKIQNLEETISKNKNKQQNYTHKEKEDNVNREGGKELKEDLMKYKKKSKFLKQQLKILRDYQDTLKEKIEDQNKEKQKFQKKIQDLSSKKDSKIDNYPTNKIPQDVLKELNEIKKENSTLKSQLREKEEIIDTQKDLIQEQQDRQKENEEEKEREKENKEKKDMEKEKEEEERKEKENLLINKLYGKKEKIKELEKMQVDLQLVLKDQYQQTVSLKKTVQKENQIKDELTKKNEKLLLSIKELEEELLKNDDDVQTDNEELLLLNEEKHNQQIELKEKELNEIKYDNLKYLDEIQNLQKKNQNLQDLKNEFENTTNQLTKENKSLKSTQSKITKELKSFEQEMLEIEMDNQKLQQIEQELKNEIKNKDDNYSELENKITLINKVSDSLRIENKDLRNIESNLKNEILLLKNQKKKNSKNSNRIEEIEKEKKKIKEENKQLVEKTNIIKLQNQKLLMAVQILETEWNKSKQTIKEFEKKIKNSSNNSDLKKDLNLKKIKNYQKEIQILKEENLRIKQKIIINNNNNDENENENEKGNGKGKGKGKGNANKDEEEGGRKWKLKINELKLEKINIEKKYQKEISDLKRIIKLNNSNDNKNNGNELNSEISNYQQMNSLLIEKTELIQNLKDRFVEIQNEKTLKELEKKTQIQELTDKLERSEFNLKANHKQSTKLERDIEELELVFKDELEQLKEIVDDLKENFEKKNSKKKKKKKKIQILLEEMDYVQMKLNYEQQRSLLRQKESDYNSLSKMLNNKIQDLSQIKKNLENSKKKEQSLLEQIQLLDNRIKELKFEKEYVSKLLKDIVGSEVDLVKNKK</sequence>
<dbReference type="Proteomes" id="UP001146793">
    <property type="component" value="Unassembled WGS sequence"/>
</dbReference>
<feature type="region of interest" description="Disordered" evidence="2">
    <location>
        <begin position="402"/>
        <end position="438"/>
    </location>
</feature>
<feature type="coiled-coil region" evidence="1">
    <location>
        <begin position="871"/>
        <end position="905"/>
    </location>
</feature>
<feature type="coiled-coil region" evidence="1">
    <location>
        <begin position="488"/>
        <end position="779"/>
    </location>
</feature>
<evidence type="ECO:0000313" key="3">
    <source>
        <dbReference type="EMBL" id="KAJ3438204.1"/>
    </source>
</evidence>
<feature type="compositionally biased region" description="Basic and acidic residues" evidence="2">
    <location>
        <begin position="334"/>
        <end position="356"/>
    </location>
</feature>
<dbReference type="AlphaFoldDB" id="A0AAV7ZEL5"/>
<dbReference type="EMBL" id="JANTQA010000033">
    <property type="protein sequence ID" value="KAJ3438204.1"/>
    <property type="molecule type" value="Genomic_DNA"/>
</dbReference>
<feature type="coiled-coil region" evidence="1">
    <location>
        <begin position="931"/>
        <end position="983"/>
    </location>
</feature>
<feature type="region of interest" description="Disordered" evidence="2">
    <location>
        <begin position="273"/>
        <end position="296"/>
    </location>
</feature>
<feature type="region of interest" description="Disordered" evidence="2">
    <location>
        <begin position="334"/>
        <end position="362"/>
    </location>
</feature>
<organism evidence="3 4">
    <name type="scientific">Anaeramoeba flamelloides</name>
    <dbReference type="NCBI Taxonomy" id="1746091"/>
    <lineage>
        <taxon>Eukaryota</taxon>
        <taxon>Metamonada</taxon>
        <taxon>Anaeramoebidae</taxon>
        <taxon>Anaeramoeba</taxon>
    </lineage>
</organism>
<evidence type="ECO:0000256" key="1">
    <source>
        <dbReference type="SAM" id="Coils"/>
    </source>
</evidence>
<evidence type="ECO:0000256" key="2">
    <source>
        <dbReference type="SAM" id="MobiDB-lite"/>
    </source>
</evidence>
<feature type="compositionally biased region" description="Basic and acidic residues" evidence="2">
    <location>
        <begin position="283"/>
        <end position="296"/>
    </location>
</feature>
<feature type="region of interest" description="Disordered" evidence="2">
    <location>
        <begin position="786"/>
        <end position="816"/>
    </location>
</feature>
<feature type="coiled-coil region" evidence="1">
    <location>
        <begin position="1011"/>
        <end position="1055"/>
    </location>
</feature>
<protein>
    <submittedName>
        <fullName evidence="3">Uncharacterized protein</fullName>
    </submittedName>
</protein>
<gene>
    <name evidence="3" type="ORF">M0812_17385</name>
</gene>
<feature type="coiled-coil region" evidence="1">
    <location>
        <begin position="11"/>
        <end position="150"/>
    </location>
</feature>